<gene>
    <name evidence="1" type="ORF">ENSA7_22660</name>
</gene>
<proteinExistence type="predicted"/>
<name>A0A2S9YSF6_9BACT</name>
<evidence type="ECO:0000313" key="1">
    <source>
        <dbReference type="EMBL" id="PRQ07982.1"/>
    </source>
</evidence>
<sequence>MVAGDRGARATLIFSASWLQTGSSRADTVCMPGTLHQGTLELFRHDPWLAFDLLGIERPVAGTPIDRRAEVERGDPARPGQVESNYPDLVLVHEDPLGGVVICVEAQGKLDRLKRWMLPYYQAAVAKDHKLPTWLVVVSYCDRMSAALAAWEIGAPPLVNALVLNAKTVPRMVDLERARQWPTASVLAATVHGCRGDIEAARMGICATLGLPVERRVSYRATILSALHEPHRHTLIGEMNMEHQDELWDIERRSGTFLVGREEGRAEGRRTTLVELILTVFDVRGVRLNDQQEAQVRSCNHLGTLERWARLARDVQAPTQLFEQG</sequence>
<evidence type="ECO:0000313" key="2">
    <source>
        <dbReference type="Proteomes" id="UP000238823"/>
    </source>
</evidence>
<protein>
    <submittedName>
        <fullName evidence="1">Uncharacterized protein</fullName>
    </submittedName>
</protein>
<dbReference type="AlphaFoldDB" id="A0A2S9YSF6"/>
<accession>A0A2S9YSF6</accession>
<dbReference type="EMBL" id="PVNL01000046">
    <property type="protein sequence ID" value="PRQ07982.1"/>
    <property type="molecule type" value="Genomic_DNA"/>
</dbReference>
<organism evidence="1 2">
    <name type="scientific">Enhygromyxa salina</name>
    <dbReference type="NCBI Taxonomy" id="215803"/>
    <lineage>
        <taxon>Bacteria</taxon>
        <taxon>Pseudomonadati</taxon>
        <taxon>Myxococcota</taxon>
        <taxon>Polyangia</taxon>
        <taxon>Nannocystales</taxon>
        <taxon>Nannocystaceae</taxon>
        <taxon>Enhygromyxa</taxon>
    </lineage>
</organism>
<comment type="caution">
    <text evidence="1">The sequence shown here is derived from an EMBL/GenBank/DDBJ whole genome shotgun (WGS) entry which is preliminary data.</text>
</comment>
<dbReference type="Proteomes" id="UP000238823">
    <property type="component" value="Unassembled WGS sequence"/>
</dbReference>
<reference evidence="1 2" key="1">
    <citation type="submission" date="2018-03" db="EMBL/GenBank/DDBJ databases">
        <title>Draft Genome Sequences of the Obligatory Marine Myxobacteria Enhygromyxa salina SWB007.</title>
        <authorList>
            <person name="Poehlein A."/>
            <person name="Moghaddam J.A."/>
            <person name="Harms H."/>
            <person name="Alanjari M."/>
            <person name="Koenig G.M."/>
            <person name="Daniel R."/>
            <person name="Schaeberle T.F."/>
        </authorList>
    </citation>
    <scope>NUCLEOTIDE SEQUENCE [LARGE SCALE GENOMIC DNA]</scope>
    <source>
        <strain evidence="1 2">SWB007</strain>
    </source>
</reference>